<gene>
    <name evidence="8" type="ORF">CVV68_18195</name>
</gene>
<evidence type="ECO:0000256" key="1">
    <source>
        <dbReference type="ARBA" id="ARBA00010641"/>
    </source>
</evidence>
<dbReference type="Gene3D" id="1.10.10.10">
    <property type="entry name" value="Winged helix-like DNA-binding domain superfamily/Winged helix DNA-binding domain"/>
    <property type="match status" value="1"/>
</dbReference>
<name>A0A2V5L2L5_9MICC</name>
<dbReference type="InterPro" id="IPR007627">
    <property type="entry name" value="RNA_pol_sigma70_r2"/>
</dbReference>
<dbReference type="InterPro" id="IPR032710">
    <property type="entry name" value="NTF2-like_dom_sf"/>
</dbReference>
<evidence type="ECO:0000313" key="9">
    <source>
        <dbReference type="Proteomes" id="UP000247832"/>
    </source>
</evidence>
<dbReference type="NCBIfam" id="TIGR02937">
    <property type="entry name" value="sigma70-ECF"/>
    <property type="match status" value="1"/>
</dbReference>
<dbReference type="Proteomes" id="UP000247832">
    <property type="component" value="Unassembled WGS sequence"/>
</dbReference>
<dbReference type="GO" id="GO:0003677">
    <property type="term" value="F:DNA binding"/>
    <property type="evidence" value="ECO:0007669"/>
    <property type="project" value="InterPro"/>
</dbReference>
<protein>
    <submittedName>
        <fullName evidence="8">RNA polymerase subunit sigma-24</fullName>
    </submittedName>
</protein>
<evidence type="ECO:0000259" key="7">
    <source>
        <dbReference type="Pfam" id="PF08281"/>
    </source>
</evidence>
<comment type="subunit">
    <text evidence="2">Interacts transiently with the RNA polymerase catalytic core formed by RpoA, RpoB, RpoC and RpoZ (2 alpha, 1 beta, 1 beta' and 1 omega subunit) to form the RNA polymerase holoenzyme that can initiate transcription.</text>
</comment>
<dbReference type="InterPro" id="IPR014303">
    <property type="entry name" value="RNA_pol_sigma-70_ECF"/>
</dbReference>
<dbReference type="InterPro" id="IPR052704">
    <property type="entry name" value="ECF_Sigma-70_Domain"/>
</dbReference>
<organism evidence="8 9">
    <name type="scientific">Arthrobacter livingstonensis</name>
    <dbReference type="NCBI Taxonomy" id="670078"/>
    <lineage>
        <taxon>Bacteria</taxon>
        <taxon>Bacillati</taxon>
        <taxon>Actinomycetota</taxon>
        <taxon>Actinomycetes</taxon>
        <taxon>Micrococcales</taxon>
        <taxon>Micrococcaceae</taxon>
        <taxon>Arthrobacter</taxon>
    </lineage>
</organism>
<dbReference type="Gene3D" id="3.10.450.50">
    <property type="match status" value="1"/>
</dbReference>
<keyword evidence="3" id="KW-0805">Transcription regulation</keyword>
<comment type="caution">
    <text evidence="8">The sequence shown here is derived from an EMBL/GenBank/DDBJ whole genome shotgun (WGS) entry which is preliminary data.</text>
</comment>
<keyword evidence="4" id="KW-0731">Sigma factor</keyword>
<dbReference type="NCBIfam" id="TIGR02957">
    <property type="entry name" value="SigX4"/>
    <property type="match status" value="1"/>
</dbReference>
<dbReference type="SUPFAM" id="SSF88659">
    <property type="entry name" value="Sigma3 and sigma4 domains of RNA polymerase sigma factors"/>
    <property type="match status" value="1"/>
</dbReference>
<dbReference type="Gene3D" id="1.10.1740.10">
    <property type="match status" value="1"/>
</dbReference>
<dbReference type="InterPro" id="IPR036388">
    <property type="entry name" value="WH-like_DNA-bd_sf"/>
</dbReference>
<dbReference type="NCBIfam" id="NF007214">
    <property type="entry name" value="PRK09636.1"/>
    <property type="match status" value="1"/>
</dbReference>
<dbReference type="PANTHER" id="PTHR30173">
    <property type="entry name" value="SIGMA 19 FACTOR"/>
    <property type="match status" value="1"/>
</dbReference>
<evidence type="ECO:0000256" key="4">
    <source>
        <dbReference type="ARBA" id="ARBA00023082"/>
    </source>
</evidence>
<evidence type="ECO:0000259" key="6">
    <source>
        <dbReference type="Pfam" id="PF04542"/>
    </source>
</evidence>
<dbReference type="InterPro" id="IPR013249">
    <property type="entry name" value="RNA_pol_sigma70_r4_t2"/>
</dbReference>
<dbReference type="Pfam" id="PF04542">
    <property type="entry name" value="Sigma70_r2"/>
    <property type="match status" value="1"/>
</dbReference>
<feature type="domain" description="RNA polymerase sigma-70 region 2" evidence="6">
    <location>
        <begin position="15"/>
        <end position="76"/>
    </location>
</feature>
<dbReference type="AlphaFoldDB" id="A0A2V5L2L5"/>
<dbReference type="Pfam" id="PF08281">
    <property type="entry name" value="Sigma70_r4_2"/>
    <property type="match status" value="1"/>
</dbReference>
<dbReference type="GO" id="GO:0016987">
    <property type="term" value="F:sigma factor activity"/>
    <property type="evidence" value="ECO:0007669"/>
    <property type="project" value="UniProtKB-KW"/>
</dbReference>
<evidence type="ECO:0000256" key="5">
    <source>
        <dbReference type="ARBA" id="ARBA00023163"/>
    </source>
</evidence>
<accession>A0A2V5L2L5</accession>
<reference evidence="8 9" key="1">
    <citation type="submission" date="2018-05" db="EMBL/GenBank/DDBJ databases">
        <title>Genetic diversity of glacier-inhabiting Cryobacterium bacteria in China and description of Cryobacterium mengkeensis sp. nov. and Arthrobacter glacialis sp. nov.</title>
        <authorList>
            <person name="Liu Q."/>
            <person name="Xin Y.-H."/>
        </authorList>
    </citation>
    <scope>NUCLEOTIDE SEQUENCE [LARGE SCALE GENOMIC DNA]</scope>
    <source>
        <strain evidence="8 9">LI2</strain>
    </source>
</reference>
<comment type="similarity">
    <text evidence="1">Belongs to the sigma-70 factor family. ECF subfamily.</text>
</comment>
<dbReference type="InterPro" id="IPR013324">
    <property type="entry name" value="RNA_pol_sigma_r3/r4-like"/>
</dbReference>
<feature type="domain" description="RNA polymerase sigma factor 70 region 4 type 2" evidence="7">
    <location>
        <begin position="109"/>
        <end position="159"/>
    </location>
</feature>
<dbReference type="InterPro" id="IPR014284">
    <property type="entry name" value="RNA_pol_sigma-70_dom"/>
</dbReference>
<keyword evidence="5" id="KW-0804">Transcription</keyword>
<evidence type="ECO:0000256" key="3">
    <source>
        <dbReference type="ARBA" id="ARBA00023015"/>
    </source>
</evidence>
<keyword evidence="9" id="KW-1185">Reference proteome</keyword>
<proteinExistence type="inferred from homology"/>
<dbReference type="SUPFAM" id="SSF88946">
    <property type="entry name" value="Sigma2 domain of RNA polymerase sigma factors"/>
    <property type="match status" value="1"/>
</dbReference>
<evidence type="ECO:0000256" key="2">
    <source>
        <dbReference type="ARBA" id="ARBA00011344"/>
    </source>
</evidence>
<dbReference type="GO" id="GO:0006352">
    <property type="term" value="P:DNA-templated transcription initiation"/>
    <property type="evidence" value="ECO:0007669"/>
    <property type="project" value="InterPro"/>
</dbReference>
<dbReference type="InterPro" id="IPR013325">
    <property type="entry name" value="RNA_pol_sigma_r2"/>
</dbReference>
<dbReference type="EMBL" id="QJVD01000024">
    <property type="protein sequence ID" value="PYI65499.1"/>
    <property type="molecule type" value="Genomic_DNA"/>
</dbReference>
<evidence type="ECO:0000313" key="8">
    <source>
        <dbReference type="EMBL" id="PYI65499.1"/>
    </source>
</evidence>
<dbReference type="OrthoDB" id="3211555at2"/>
<dbReference type="PANTHER" id="PTHR30173:SF36">
    <property type="entry name" value="ECF RNA POLYMERASE SIGMA FACTOR SIGJ"/>
    <property type="match status" value="1"/>
</dbReference>
<dbReference type="CDD" id="cd06171">
    <property type="entry name" value="Sigma70_r4"/>
    <property type="match status" value="1"/>
</dbReference>
<dbReference type="SUPFAM" id="SSF54427">
    <property type="entry name" value="NTF2-like"/>
    <property type="match status" value="1"/>
</dbReference>
<sequence length="297" mass="32567">MSRAARPDDDPFVIHRSLLFTVAYELLGSAADAEDVLQESWLRWVSVDPAVIREPRAYLVRIVTRQALNYLRTVSRRREEYVGEWLPEPLLTSPDVAEDAELAESISIAMLSVLETLTPTERAVFVLREVFEVPYEEIADAVGKTPAAVRQIKHRAKDHVSARRPRIRVVGAEHKNVVDRFVAALNTGNLQGLMDLLAPDVVSIADSGGNVPGAARRPIIGADRLARFLVGGISKAAGEFVASAVWINGRPGIRLELKGHLVAITSLTVENGQITRVYSIANPDKLSGINQETALSR</sequence>